<protein>
    <submittedName>
        <fullName evidence="2">Uncharacterized protein</fullName>
    </submittedName>
</protein>
<dbReference type="EMBL" id="JAQJAE010000006">
    <property type="protein sequence ID" value="KAJ5589101.1"/>
    <property type="molecule type" value="Genomic_DNA"/>
</dbReference>
<feature type="compositionally biased region" description="Polar residues" evidence="1">
    <location>
        <begin position="187"/>
        <end position="202"/>
    </location>
</feature>
<sequence length="248" mass="28071">MGMTKARSRLFNFRNQGSNSNVQLTSLSEQVTLKDAPEALRDSRMNLQLASVNEQTAELLKTTNHVFIQLNEAKRLRELNDPGLNPSEREWIDCIIKDTADAAHEIALILEPARIEKETGNGKLGLGRQLQWLYRDKQRAQDKKNRLLICYQSLMMVLSHLQRVTLPKTMTRPRFVHELGAEVPSMSISDLSNPQRSGSGISEITDETKSSMSPASPNDELQDMLTWRRSKGVQVQSREEKTFATHVG</sequence>
<proteinExistence type="predicted"/>
<evidence type="ECO:0000256" key="1">
    <source>
        <dbReference type="SAM" id="MobiDB-lite"/>
    </source>
</evidence>
<name>A0AAD6DMT1_9EURO</name>
<feature type="compositionally biased region" description="Basic and acidic residues" evidence="1">
    <location>
        <begin position="237"/>
        <end position="248"/>
    </location>
</feature>
<dbReference type="Proteomes" id="UP001213799">
    <property type="component" value="Unassembled WGS sequence"/>
</dbReference>
<organism evidence="2 3">
    <name type="scientific">Penicillium hordei</name>
    <dbReference type="NCBI Taxonomy" id="40994"/>
    <lineage>
        <taxon>Eukaryota</taxon>
        <taxon>Fungi</taxon>
        <taxon>Dikarya</taxon>
        <taxon>Ascomycota</taxon>
        <taxon>Pezizomycotina</taxon>
        <taxon>Eurotiomycetes</taxon>
        <taxon>Eurotiomycetidae</taxon>
        <taxon>Eurotiales</taxon>
        <taxon>Aspergillaceae</taxon>
        <taxon>Penicillium</taxon>
    </lineage>
</organism>
<comment type="caution">
    <text evidence="2">The sequence shown here is derived from an EMBL/GenBank/DDBJ whole genome shotgun (WGS) entry which is preliminary data.</text>
</comment>
<keyword evidence="3" id="KW-1185">Reference proteome</keyword>
<dbReference type="RefSeq" id="XP_056748120.1">
    <property type="nucleotide sequence ID" value="XM_056902833.1"/>
</dbReference>
<accession>A0AAD6DMT1</accession>
<reference evidence="2" key="1">
    <citation type="journal article" date="2023" name="IMA Fungus">
        <title>Comparative genomic study of the Penicillium genus elucidates a diverse pangenome and 15 lateral gene transfer events.</title>
        <authorList>
            <person name="Petersen C."/>
            <person name="Sorensen T."/>
            <person name="Nielsen M.R."/>
            <person name="Sondergaard T.E."/>
            <person name="Sorensen J.L."/>
            <person name="Fitzpatrick D.A."/>
            <person name="Frisvad J.C."/>
            <person name="Nielsen K.L."/>
        </authorList>
    </citation>
    <scope>NUCLEOTIDE SEQUENCE</scope>
    <source>
        <strain evidence="2">IBT 12815</strain>
    </source>
</reference>
<dbReference type="GeneID" id="81593075"/>
<evidence type="ECO:0000313" key="2">
    <source>
        <dbReference type="EMBL" id="KAJ5589101.1"/>
    </source>
</evidence>
<feature type="region of interest" description="Disordered" evidence="1">
    <location>
        <begin position="187"/>
        <end position="248"/>
    </location>
</feature>
<dbReference type="AlphaFoldDB" id="A0AAD6DMT1"/>
<evidence type="ECO:0000313" key="3">
    <source>
        <dbReference type="Proteomes" id="UP001213799"/>
    </source>
</evidence>
<reference evidence="2" key="2">
    <citation type="submission" date="2023-01" db="EMBL/GenBank/DDBJ databases">
        <authorList>
            <person name="Petersen C."/>
        </authorList>
    </citation>
    <scope>NUCLEOTIDE SEQUENCE</scope>
    <source>
        <strain evidence="2">IBT 12815</strain>
    </source>
</reference>
<gene>
    <name evidence="2" type="ORF">N7537_011779</name>
</gene>